<dbReference type="InterPro" id="IPR027417">
    <property type="entry name" value="P-loop_NTPase"/>
</dbReference>
<dbReference type="Gene3D" id="3.40.50.300">
    <property type="entry name" value="P-loop containing nucleotide triphosphate hydrolases"/>
    <property type="match status" value="1"/>
</dbReference>
<proteinExistence type="predicted"/>
<evidence type="ECO:0000259" key="1">
    <source>
        <dbReference type="Pfam" id="PF13521"/>
    </source>
</evidence>
<dbReference type="EMBL" id="AAUW01000007">
    <property type="protein sequence ID" value="EAV44002.1"/>
    <property type="molecule type" value="Genomic_DNA"/>
</dbReference>
<dbReference type="eggNOG" id="COG3911">
    <property type="taxonomic scope" value="Bacteria"/>
</dbReference>
<dbReference type="InterPro" id="IPR038727">
    <property type="entry name" value="NadR/Ttd14_AAA_dom"/>
</dbReference>
<reference evidence="2 3" key="1">
    <citation type="submission" date="2006-05" db="EMBL/GenBank/DDBJ databases">
        <authorList>
            <person name="King G."/>
            <person name="Ferriera S."/>
            <person name="Johnson J."/>
            <person name="Kravitz S."/>
            <person name="Beeson K."/>
            <person name="Sutton G."/>
            <person name="Rogers Y.-H."/>
            <person name="Friedman R."/>
            <person name="Frazier M."/>
            <person name="Venter J.C."/>
        </authorList>
    </citation>
    <scope>NUCLEOTIDE SEQUENCE [LARGE SCALE GENOMIC DNA]</scope>
    <source>
        <strain evidence="3">ATCC 25650 / DSM 13394 / JCM 20685 / NBRC 16684 / NCIMB 2208 / IAM 12614 / B1</strain>
    </source>
</reference>
<sequence>MGADLIQQEILMQSYTFSRHVVLSGCSGGGKSTLLAELASRGFQTVPEPGRRIVAEEQRGEGKALPWIDLEAFARRAIDMSSRDRERFSSADRWVFFDRGLIDAAVALEHATGTAASDSLSKTGRFHRQVFLTPPWPEIYETDSERQHHFDEALAEYQRLLEAFEQLGYHTIILPKIDVKSRADFVLKRLC</sequence>
<accession>A0NSS0</accession>
<feature type="domain" description="NadR/Ttd14 AAA" evidence="1">
    <location>
        <begin position="21"/>
        <end position="182"/>
    </location>
</feature>
<evidence type="ECO:0000313" key="2">
    <source>
        <dbReference type="EMBL" id="EAV44002.1"/>
    </source>
</evidence>
<gene>
    <name evidence="2" type="ORF">SIAM614_14425</name>
</gene>
<protein>
    <recommendedName>
        <fullName evidence="1">NadR/Ttd14 AAA domain-containing protein</fullName>
    </recommendedName>
</protein>
<comment type="caution">
    <text evidence="2">The sequence shown here is derived from an EMBL/GenBank/DDBJ whole genome shotgun (WGS) entry which is preliminary data.</text>
</comment>
<dbReference type="AlphaFoldDB" id="A0NSS0"/>
<name>A0NSS0_ROSAI</name>
<evidence type="ECO:0000313" key="3">
    <source>
        <dbReference type="Proteomes" id="UP000004848"/>
    </source>
</evidence>
<dbReference type="Proteomes" id="UP000004848">
    <property type="component" value="Unassembled WGS sequence"/>
</dbReference>
<organism evidence="2 3">
    <name type="scientific">Roseibium aggregatum (strain ATCC 25650 / DSM 13394 / JCM 20685 / NBRC 16684 / NCIMB 2208 / IAM 12614 / B1)</name>
    <name type="common">Stappia aggregata</name>
    <dbReference type="NCBI Taxonomy" id="384765"/>
    <lineage>
        <taxon>Bacteria</taxon>
        <taxon>Pseudomonadati</taxon>
        <taxon>Pseudomonadota</taxon>
        <taxon>Alphaproteobacteria</taxon>
        <taxon>Hyphomicrobiales</taxon>
        <taxon>Stappiaceae</taxon>
        <taxon>Roseibium</taxon>
    </lineage>
</organism>
<dbReference type="SUPFAM" id="SSF52540">
    <property type="entry name" value="P-loop containing nucleoside triphosphate hydrolases"/>
    <property type="match status" value="1"/>
</dbReference>
<dbReference type="Pfam" id="PF13521">
    <property type="entry name" value="AAA_28"/>
    <property type="match status" value="1"/>
</dbReference>